<evidence type="ECO:0000256" key="4">
    <source>
        <dbReference type="ARBA" id="ARBA00022833"/>
    </source>
</evidence>
<sequence length="202" mass="21927">MKYPSRGSPELAGRVLEILGKAGIPAEAETKRGVDHGVWVPFLRILPTPQIPIVQMSLAEMRHQPDEEVFEYHIRLGKVLGQLRDEGVLIVASGTAVHNLRDIGAYMRTSQGAGKMQVAPYVAPFDGLLDQIALAKTQEERERAAVKDMAGSKYLRSAHPSLDHLLPFHVAIGAAGGDEGKVLHKAFMLSMSMSAYSFGEAA</sequence>
<comment type="similarity">
    <text evidence="2">Belongs to the DODA-type extradiol aromatic ring-opening dioxygenase family.</text>
</comment>
<dbReference type="InterPro" id="IPR004183">
    <property type="entry name" value="Xdiol_dOase_suB"/>
</dbReference>
<comment type="cofactor">
    <cofactor evidence="1">
        <name>Zn(2+)</name>
        <dbReference type="ChEBI" id="CHEBI:29105"/>
    </cofactor>
</comment>
<dbReference type="OrthoDB" id="7396853at2759"/>
<keyword evidence="8" id="KW-1185">Reference proteome</keyword>
<dbReference type="GO" id="GO:0008198">
    <property type="term" value="F:ferrous iron binding"/>
    <property type="evidence" value="ECO:0007669"/>
    <property type="project" value="InterPro"/>
</dbReference>
<comment type="caution">
    <text evidence="7">The sequence shown here is derived from an EMBL/GenBank/DDBJ whole genome shotgun (WGS) entry which is preliminary data.</text>
</comment>
<dbReference type="SUPFAM" id="SSF53213">
    <property type="entry name" value="LigB-like"/>
    <property type="match status" value="1"/>
</dbReference>
<evidence type="ECO:0000256" key="2">
    <source>
        <dbReference type="ARBA" id="ARBA00007581"/>
    </source>
</evidence>
<keyword evidence="3" id="KW-0479">Metal-binding</keyword>
<dbReference type="PANTHER" id="PTHR30096:SF0">
    <property type="entry name" value="4,5-DOPA DIOXYGENASE EXTRADIOL-LIKE PROTEIN"/>
    <property type="match status" value="1"/>
</dbReference>
<reference evidence="7" key="1">
    <citation type="journal article" date="2020" name="Fungal Divers.">
        <title>Resolving the Mortierellaceae phylogeny through synthesis of multi-gene phylogenetics and phylogenomics.</title>
        <authorList>
            <person name="Vandepol N."/>
            <person name="Liber J."/>
            <person name="Desiro A."/>
            <person name="Na H."/>
            <person name="Kennedy M."/>
            <person name="Barry K."/>
            <person name="Grigoriev I.V."/>
            <person name="Miller A.N."/>
            <person name="O'Donnell K."/>
            <person name="Stajich J.E."/>
            <person name="Bonito G."/>
        </authorList>
    </citation>
    <scope>NUCLEOTIDE SEQUENCE</scope>
    <source>
        <strain evidence="7">NVP60</strain>
    </source>
</reference>
<dbReference type="EMBL" id="JAAAIN010002419">
    <property type="protein sequence ID" value="KAG0293386.1"/>
    <property type="molecule type" value="Genomic_DNA"/>
</dbReference>
<evidence type="ECO:0000256" key="3">
    <source>
        <dbReference type="ARBA" id="ARBA00022723"/>
    </source>
</evidence>
<evidence type="ECO:0000256" key="1">
    <source>
        <dbReference type="ARBA" id="ARBA00001947"/>
    </source>
</evidence>
<keyword evidence="4" id="KW-0862">Zinc</keyword>
<dbReference type="Pfam" id="PF02900">
    <property type="entry name" value="LigB"/>
    <property type="match status" value="1"/>
</dbReference>
<dbReference type="CDD" id="cd07363">
    <property type="entry name" value="45_DOPA_Dioxygenase"/>
    <property type="match status" value="1"/>
</dbReference>
<dbReference type="InterPro" id="IPR014436">
    <property type="entry name" value="Extradiol_dOase_DODA"/>
</dbReference>
<keyword evidence="5" id="KW-0560">Oxidoreductase</keyword>
<evidence type="ECO:0000313" key="8">
    <source>
        <dbReference type="Proteomes" id="UP000823405"/>
    </source>
</evidence>
<protein>
    <recommendedName>
        <fullName evidence="6">Extradiol ring-cleavage dioxygenase class III enzyme subunit B domain-containing protein</fullName>
    </recommendedName>
</protein>
<evidence type="ECO:0000259" key="6">
    <source>
        <dbReference type="Pfam" id="PF02900"/>
    </source>
</evidence>
<evidence type="ECO:0000313" key="7">
    <source>
        <dbReference type="EMBL" id="KAG0293386.1"/>
    </source>
</evidence>
<dbReference type="AlphaFoldDB" id="A0A9P6UGC7"/>
<dbReference type="GO" id="GO:0008270">
    <property type="term" value="F:zinc ion binding"/>
    <property type="evidence" value="ECO:0007669"/>
    <property type="project" value="InterPro"/>
</dbReference>
<dbReference type="PANTHER" id="PTHR30096">
    <property type="entry name" value="4,5-DOPA DIOXYGENASE EXTRADIOL-LIKE PROTEIN"/>
    <property type="match status" value="1"/>
</dbReference>
<evidence type="ECO:0000256" key="5">
    <source>
        <dbReference type="ARBA" id="ARBA00023002"/>
    </source>
</evidence>
<name>A0A9P6UGC7_9FUNG</name>
<dbReference type="GO" id="GO:0016702">
    <property type="term" value="F:oxidoreductase activity, acting on single donors with incorporation of molecular oxygen, incorporation of two atoms of oxygen"/>
    <property type="evidence" value="ECO:0007669"/>
    <property type="project" value="UniProtKB-ARBA"/>
</dbReference>
<gene>
    <name evidence="7" type="ORF">BGZ97_005357</name>
</gene>
<dbReference type="Proteomes" id="UP000823405">
    <property type="component" value="Unassembled WGS sequence"/>
</dbReference>
<accession>A0A9P6UGC7</accession>
<organism evidence="7 8">
    <name type="scientific">Linnemannia gamsii</name>
    <dbReference type="NCBI Taxonomy" id="64522"/>
    <lineage>
        <taxon>Eukaryota</taxon>
        <taxon>Fungi</taxon>
        <taxon>Fungi incertae sedis</taxon>
        <taxon>Mucoromycota</taxon>
        <taxon>Mortierellomycotina</taxon>
        <taxon>Mortierellomycetes</taxon>
        <taxon>Mortierellales</taxon>
        <taxon>Mortierellaceae</taxon>
        <taxon>Linnemannia</taxon>
    </lineage>
</organism>
<dbReference type="Gene3D" id="3.40.830.10">
    <property type="entry name" value="LigB-like"/>
    <property type="match status" value="1"/>
</dbReference>
<feature type="domain" description="Extradiol ring-cleavage dioxygenase class III enzyme subunit B" evidence="6">
    <location>
        <begin position="1"/>
        <end position="190"/>
    </location>
</feature>
<proteinExistence type="inferred from homology"/>